<gene>
    <name evidence="2" type="ORF">CCMP2556_LOCUS45349</name>
</gene>
<dbReference type="InterPro" id="IPR001478">
    <property type="entry name" value="PDZ"/>
</dbReference>
<organism evidence="2 3">
    <name type="scientific">Durusdinium trenchii</name>
    <dbReference type="NCBI Taxonomy" id="1381693"/>
    <lineage>
        <taxon>Eukaryota</taxon>
        <taxon>Sar</taxon>
        <taxon>Alveolata</taxon>
        <taxon>Dinophyceae</taxon>
        <taxon>Suessiales</taxon>
        <taxon>Symbiodiniaceae</taxon>
        <taxon>Durusdinium</taxon>
    </lineage>
</organism>
<sequence length="337" mass="36669">MDLEVEIENGGLLGFVPRSWPPGPVILAAVLPESLAAQHELRRGDELRSVNGRQASSLDRSSLALELAKRPLSLRLHRNETVIDEVVIDVHIGVDDGAVGFLPKQWPPGPVVVGTVMPHKVVAQHGVQEGDVLKLVANQKVLSQRPLSLRFVRGMDLSDGPLGEAETVLGEASKVDQPVHTALPVERPAPDVPPARCSGSTQTAPLHRTVADGTCQTESEESRDGWAHQKLELQEPQETEQLRQSLVFGQEIHPPLAEDHPHRLPVSPGTPPCWTAQRMRIGGGSLRELPPPARPPETVAELRALPTPTLVARREDADVALRQWLETTSLPEDAVIF</sequence>
<feature type="domain" description="PDZ" evidence="1">
    <location>
        <begin position="2"/>
        <end position="80"/>
    </location>
</feature>
<dbReference type="Gene3D" id="2.30.42.10">
    <property type="match status" value="1"/>
</dbReference>
<evidence type="ECO:0000313" key="2">
    <source>
        <dbReference type="EMBL" id="CAK9095176.1"/>
    </source>
</evidence>
<evidence type="ECO:0000313" key="3">
    <source>
        <dbReference type="Proteomes" id="UP001642484"/>
    </source>
</evidence>
<accession>A0ABP0R3P1</accession>
<dbReference type="SUPFAM" id="SSF50156">
    <property type="entry name" value="PDZ domain-like"/>
    <property type="match status" value="1"/>
</dbReference>
<keyword evidence="3" id="KW-1185">Reference proteome</keyword>
<dbReference type="Proteomes" id="UP001642484">
    <property type="component" value="Unassembled WGS sequence"/>
</dbReference>
<dbReference type="InterPro" id="IPR036034">
    <property type="entry name" value="PDZ_sf"/>
</dbReference>
<dbReference type="PROSITE" id="PS50106">
    <property type="entry name" value="PDZ"/>
    <property type="match status" value="1"/>
</dbReference>
<reference evidence="2 3" key="1">
    <citation type="submission" date="2024-02" db="EMBL/GenBank/DDBJ databases">
        <authorList>
            <person name="Chen Y."/>
            <person name="Shah S."/>
            <person name="Dougan E. K."/>
            <person name="Thang M."/>
            <person name="Chan C."/>
        </authorList>
    </citation>
    <scope>NUCLEOTIDE SEQUENCE [LARGE SCALE GENOMIC DNA]</scope>
</reference>
<protein>
    <recommendedName>
        <fullName evidence="1">PDZ domain-containing protein</fullName>
    </recommendedName>
</protein>
<comment type="caution">
    <text evidence="2">The sequence shown here is derived from an EMBL/GenBank/DDBJ whole genome shotgun (WGS) entry which is preliminary data.</text>
</comment>
<name>A0ABP0R3P1_9DINO</name>
<dbReference type="SMART" id="SM00228">
    <property type="entry name" value="PDZ"/>
    <property type="match status" value="1"/>
</dbReference>
<dbReference type="EMBL" id="CAXAMN010025439">
    <property type="protein sequence ID" value="CAK9095176.1"/>
    <property type="molecule type" value="Genomic_DNA"/>
</dbReference>
<evidence type="ECO:0000259" key="1">
    <source>
        <dbReference type="PROSITE" id="PS50106"/>
    </source>
</evidence>
<proteinExistence type="predicted"/>